<dbReference type="InterPro" id="IPR001163">
    <property type="entry name" value="Sm_dom_euk/arc"/>
</dbReference>
<dbReference type="Pfam" id="PF04777">
    <property type="entry name" value="Evr1_Alr"/>
    <property type="match status" value="1"/>
</dbReference>
<evidence type="ECO:0000256" key="4">
    <source>
        <dbReference type="ARBA" id="ARBA00023002"/>
    </source>
</evidence>
<evidence type="ECO:0000313" key="8">
    <source>
        <dbReference type="EMBL" id="VDK20385.1"/>
    </source>
</evidence>
<dbReference type="InterPro" id="IPR036774">
    <property type="entry name" value="ERV/ALR_sulphydryl_oxid_sf"/>
</dbReference>
<dbReference type="GO" id="GO:0016971">
    <property type="term" value="F:flavin-dependent sulfhydryl oxidase activity"/>
    <property type="evidence" value="ECO:0007669"/>
    <property type="project" value="InterPro"/>
</dbReference>
<proteinExistence type="predicted"/>
<comment type="cofactor">
    <cofactor evidence="1 6">
        <name>FAD</name>
        <dbReference type="ChEBI" id="CHEBI:57692"/>
    </cofactor>
</comment>
<keyword evidence="3 6" id="KW-0274">FAD</keyword>
<dbReference type="PROSITE" id="PS51324">
    <property type="entry name" value="ERV_ALR"/>
    <property type="match status" value="1"/>
</dbReference>
<keyword evidence="4 6" id="KW-0560">Oxidoreductase</keyword>
<dbReference type="InterPro" id="IPR010920">
    <property type="entry name" value="LSM_dom_sf"/>
</dbReference>
<dbReference type="SMART" id="SM00651">
    <property type="entry name" value="Sm"/>
    <property type="match status" value="1"/>
</dbReference>
<comment type="catalytic activity">
    <reaction evidence="6">
        <text>2 R'C(R)SH + O2 = R'C(R)S-S(R)CR' + H2O2</text>
        <dbReference type="Rhea" id="RHEA:17357"/>
        <dbReference type="ChEBI" id="CHEBI:15379"/>
        <dbReference type="ChEBI" id="CHEBI:16240"/>
        <dbReference type="ChEBI" id="CHEBI:16520"/>
        <dbReference type="ChEBI" id="CHEBI:17412"/>
        <dbReference type="EC" id="1.8.3.2"/>
    </reaction>
</comment>
<gene>
    <name evidence="8" type="ORF">TASK_LOCUS185</name>
</gene>
<accession>A0A158R6G3</accession>
<dbReference type="Proteomes" id="UP000282613">
    <property type="component" value="Unassembled WGS sequence"/>
</dbReference>
<dbReference type="InterPro" id="IPR017905">
    <property type="entry name" value="ERV/ALR_sulphydryl_oxidase"/>
</dbReference>
<dbReference type="GO" id="GO:0050660">
    <property type="term" value="F:flavin adenine dinucleotide binding"/>
    <property type="evidence" value="ECO:0007669"/>
    <property type="project" value="TreeGrafter"/>
</dbReference>
<dbReference type="PANTHER" id="PTHR12645:SF0">
    <property type="entry name" value="FAD-LINKED SULFHYDRYL OXIDASE ALR"/>
    <property type="match status" value="1"/>
</dbReference>
<dbReference type="STRING" id="60517.A0A158R6G3"/>
<dbReference type="WBParaSite" id="TASK_0000018401-mRNA-1">
    <property type="protein sequence ID" value="TASK_0000018401-mRNA-1"/>
    <property type="gene ID" value="TASK_0000018401"/>
</dbReference>
<protein>
    <recommendedName>
        <fullName evidence="6">Sulfhydryl oxidase</fullName>
        <ecNumber evidence="6">1.8.3.2</ecNumber>
    </recommendedName>
</protein>
<dbReference type="AlphaFoldDB" id="A0A158R6G3"/>
<keyword evidence="9" id="KW-1185">Reference proteome</keyword>
<dbReference type="OrthoDB" id="17199at2759"/>
<evidence type="ECO:0000313" key="10">
    <source>
        <dbReference type="WBParaSite" id="TASK_0000018401-mRNA-1"/>
    </source>
</evidence>
<evidence type="ECO:0000256" key="2">
    <source>
        <dbReference type="ARBA" id="ARBA00022630"/>
    </source>
</evidence>
<dbReference type="SUPFAM" id="SSF69000">
    <property type="entry name" value="FAD-dependent thiol oxidase"/>
    <property type="match status" value="1"/>
</dbReference>
<evidence type="ECO:0000256" key="3">
    <source>
        <dbReference type="ARBA" id="ARBA00022827"/>
    </source>
</evidence>
<keyword evidence="5" id="KW-1015">Disulfide bond</keyword>
<evidence type="ECO:0000256" key="6">
    <source>
        <dbReference type="RuleBase" id="RU371123"/>
    </source>
</evidence>
<organism evidence="10">
    <name type="scientific">Taenia asiatica</name>
    <name type="common">Asian tapeworm</name>
    <dbReference type="NCBI Taxonomy" id="60517"/>
    <lineage>
        <taxon>Eukaryota</taxon>
        <taxon>Metazoa</taxon>
        <taxon>Spiralia</taxon>
        <taxon>Lophotrochozoa</taxon>
        <taxon>Platyhelminthes</taxon>
        <taxon>Cestoda</taxon>
        <taxon>Eucestoda</taxon>
        <taxon>Cyclophyllidea</taxon>
        <taxon>Taeniidae</taxon>
        <taxon>Taenia</taxon>
    </lineage>
</organism>
<reference evidence="8 9" key="2">
    <citation type="submission" date="2018-11" db="EMBL/GenBank/DDBJ databases">
        <authorList>
            <consortium name="Pathogen Informatics"/>
        </authorList>
    </citation>
    <scope>NUCLEOTIDE SEQUENCE [LARGE SCALE GENOMIC DNA]</scope>
</reference>
<reference evidence="10" key="1">
    <citation type="submission" date="2016-04" db="UniProtKB">
        <authorList>
            <consortium name="WormBaseParasite"/>
        </authorList>
    </citation>
    <scope>IDENTIFICATION</scope>
</reference>
<name>A0A158R6G3_TAEAS</name>
<sequence>MSGNARGDRSTREEEEKNLYNPRSLSFCRACVDLSTYKKIKPESRKASPFFLDPKSCPLDKTSLGRATWSLLHTMAAYYPVTPTKEEMRSMISFINEFANFFPCKYCADDFKKNIGIYPPDVRSREAFSGWMCLQHNLMSTNERRVMCDLTNRTRESVSETPLKRPKKRKFGSILDYWGRNLTSQLSDLSGQAKLSSHGLERRLDQTMTTKGVLGPMERLMQAMRDSASVYVVTRGMRDIRAILTGRMVAFDRYWNLILANVTEYKTVVYPKLQSNEGPGRRRRRRQRRIEKVMEQVVQRNQSLSSEESEITLSESSAVDVESGKQTASMQFDDPTGFNAPLEPVCNRYGQLFIRGANVVFVRILPTATVTTTAEMND</sequence>
<dbReference type="SUPFAM" id="SSF50182">
    <property type="entry name" value="Sm-like ribonucleoproteins"/>
    <property type="match status" value="1"/>
</dbReference>
<dbReference type="EMBL" id="UYRS01000017">
    <property type="protein sequence ID" value="VDK20385.1"/>
    <property type="molecule type" value="Genomic_DNA"/>
</dbReference>
<evidence type="ECO:0000313" key="9">
    <source>
        <dbReference type="Proteomes" id="UP000282613"/>
    </source>
</evidence>
<keyword evidence="2 6" id="KW-0285">Flavoprotein</keyword>
<dbReference type="Gene3D" id="2.30.30.100">
    <property type="match status" value="1"/>
</dbReference>
<evidence type="ECO:0000259" key="7">
    <source>
        <dbReference type="PROSITE" id="PS51324"/>
    </source>
</evidence>
<dbReference type="Gene3D" id="1.20.120.310">
    <property type="entry name" value="ERV/ALR sulfhydryl oxidase domain"/>
    <property type="match status" value="1"/>
</dbReference>
<dbReference type="EC" id="1.8.3.2" evidence="6"/>
<dbReference type="PANTHER" id="PTHR12645">
    <property type="entry name" value="ALR/ERV"/>
    <property type="match status" value="1"/>
</dbReference>
<dbReference type="InterPro" id="IPR039799">
    <property type="entry name" value="ALR/ERV"/>
</dbReference>
<evidence type="ECO:0000256" key="5">
    <source>
        <dbReference type="ARBA" id="ARBA00023157"/>
    </source>
</evidence>
<evidence type="ECO:0000256" key="1">
    <source>
        <dbReference type="ARBA" id="ARBA00001974"/>
    </source>
</evidence>
<feature type="domain" description="ERV/ALR sulfhydryl oxidase" evidence="7">
    <location>
        <begin position="57"/>
        <end position="158"/>
    </location>
</feature>
<dbReference type="GO" id="GO:0005739">
    <property type="term" value="C:mitochondrion"/>
    <property type="evidence" value="ECO:0007669"/>
    <property type="project" value="TreeGrafter"/>
</dbReference>